<dbReference type="GO" id="GO:0061710">
    <property type="term" value="F:L-threonylcarbamoyladenylate synthase"/>
    <property type="evidence" value="ECO:0007669"/>
    <property type="project" value="UniProtKB-EC"/>
</dbReference>
<keyword evidence="6" id="KW-0819">tRNA processing</keyword>
<evidence type="ECO:0000259" key="12">
    <source>
        <dbReference type="PROSITE" id="PS51163"/>
    </source>
</evidence>
<name>A0A1G2MTP5_9BACT</name>
<dbReference type="Proteomes" id="UP000177943">
    <property type="component" value="Unassembled WGS sequence"/>
</dbReference>
<evidence type="ECO:0000256" key="4">
    <source>
        <dbReference type="ARBA" id="ARBA00022490"/>
    </source>
</evidence>
<dbReference type="AlphaFoldDB" id="A0A1G2MTP5"/>
<dbReference type="EC" id="2.7.7.87" evidence="3"/>
<keyword evidence="9" id="KW-0067">ATP-binding</keyword>
<comment type="similarity">
    <text evidence="2">Belongs to the SUA5 family.</text>
</comment>
<dbReference type="GO" id="GO:0000049">
    <property type="term" value="F:tRNA binding"/>
    <property type="evidence" value="ECO:0007669"/>
    <property type="project" value="TreeGrafter"/>
</dbReference>
<evidence type="ECO:0000256" key="8">
    <source>
        <dbReference type="ARBA" id="ARBA00022741"/>
    </source>
</evidence>
<keyword evidence="4" id="KW-0963">Cytoplasm</keyword>
<dbReference type="EMBL" id="MHRP01000020">
    <property type="protein sequence ID" value="OHA27213.1"/>
    <property type="molecule type" value="Genomic_DNA"/>
</dbReference>
<evidence type="ECO:0000256" key="5">
    <source>
        <dbReference type="ARBA" id="ARBA00022679"/>
    </source>
</evidence>
<evidence type="ECO:0000256" key="10">
    <source>
        <dbReference type="ARBA" id="ARBA00029774"/>
    </source>
</evidence>
<comment type="catalytic activity">
    <reaction evidence="11">
        <text>L-threonine + hydrogencarbonate + ATP = L-threonylcarbamoyladenylate + diphosphate + H2O</text>
        <dbReference type="Rhea" id="RHEA:36407"/>
        <dbReference type="ChEBI" id="CHEBI:15377"/>
        <dbReference type="ChEBI" id="CHEBI:17544"/>
        <dbReference type="ChEBI" id="CHEBI:30616"/>
        <dbReference type="ChEBI" id="CHEBI:33019"/>
        <dbReference type="ChEBI" id="CHEBI:57926"/>
        <dbReference type="ChEBI" id="CHEBI:73682"/>
        <dbReference type="EC" id="2.7.7.87"/>
    </reaction>
</comment>
<dbReference type="GO" id="GO:0006450">
    <property type="term" value="P:regulation of translational fidelity"/>
    <property type="evidence" value="ECO:0007669"/>
    <property type="project" value="TreeGrafter"/>
</dbReference>
<comment type="caution">
    <text evidence="13">The sequence shown here is derived from an EMBL/GenBank/DDBJ whole genome shotgun (WGS) entry which is preliminary data.</text>
</comment>
<reference evidence="13 14" key="1">
    <citation type="journal article" date="2016" name="Nat. Commun.">
        <title>Thousands of microbial genomes shed light on interconnected biogeochemical processes in an aquifer system.</title>
        <authorList>
            <person name="Anantharaman K."/>
            <person name="Brown C.T."/>
            <person name="Hug L.A."/>
            <person name="Sharon I."/>
            <person name="Castelle C.J."/>
            <person name="Probst A.J."/>
            <person name="Thomas B.C."/>
            <person name="Singh A."/>
            <person name="Wilkins M.J."/>
            <person name="Karaoz U."/>
            <person name="Brodie E.L."/>
            <person name="Williams K.H."/>
            <person name="Hubbard S.S."/>
            <person name="Banfield J.F."/>
        </authorList>
    </citation>
    <scope>NUCLEOTIDE SEQUENCE [LARGE SCALE GENOMIC DNA]</scope>
</reference>
<dbReference type="InterPro" id="IPR017945">
    <property type="entry name" value="DHBP_synth_RibB-like_a/b_dom"/>
</dbReference>
<dbReference type="PROSITE" id="PS51163">
    <property type="entry name" value="YRDC"/>
    <property type="match status" value="1"/>
</dbReference>
<accession>A0A1G2MTP5</accession>
<dbReference type="NCBIfam" id="TIGR00057">
    <property type="entry name" value="L-threonylcarbamoyladenylate synthase"/>
    <property type="match status" value="1"/>
</dbReference>
<keyword evidence="5" id="KW-0808">Transferase</keyword>
<gene>
    <name evidence="13" type="ORF">A3D56_02025</name>
</gene>
<sequence length="198" mass="21958">MSEVKNNIEQSLISGGVGVIPTDTLYGLVARAEDAAAVLRVYQIKNRDKSKACIILISKLEDLEHFRISLDAQTQEYLKSVWPGPVSVILPCRENQFEYLHRGTNELAFRLPKNDRLISIITSVGPLIVPSANTEGLPPAKNISEARNYFGDNVDFYLDGGELLGEPSALIWLKGNEPEVLRSGGVFRKKLFSVTMKI</sequence>
<organism evidence="13 14">
    <name type="scientific">Candidatus Taylorbacteria bacterium RIFCSPHIGHO2_02_FULL_45_35</name>
    <dbReference type="NCBI Taxonomy" id="1802311"/>
    <lineage>
        <taxon>Bacteria</taxon>
        <taxon>Candidatus Tayloriibacteriota</taxon>
    </lineage>
</organism>
<dbReference type="PANTHER" id="PTHR17490:SF16">
    <property type="entry name" value="THREONYLCARBAMOYL-AMP SYNTHASE"/>
    <property type="match status" value="1"/>
</dbReference>
<dbReference type="Gene3D" id="3.90.870.10">
    <property type="entry name" value="DHBP synthase"/>
    <property type="match status" value="1"/>
</dbReference>
<evidence type="ECO:0000256" key="7">
    <source>
        <dbReference type="ARBA" id="ARBA00022695"/>
    </source>
</evidence>
<dbReference type="PANTHER" id="PTHR17490">
    <property type="entry name" value="SUA5"/>
    <property type="match status" value="1"/>
</dbReference>
<evidence type="ECO:0000256" key="2">
    <source>
        <dbReference type="ARBA" id="ARBA00007663"/>
    </source>
</evidence>
<keyword evidence="8" id="KW-0547">Nucleotide-binding</keyword>
<keyword evidence="7" id="KW-0548">Nucleotidyltransferase</keyword>
<evidence type="ECO:0000313" key="14">
    <source>
        <dbReference type="Proteomes" id="UP000177943"/>
    </source>
</evidence>
<evidence type="ECO:0000256" key="6">
    <source>
        <dbReference type="ARBA" id="ARBA00022694"/>
    </source>
</evidence>
<evidence type="ECO:0000256" key="11">
    <source>
        <dbReference type="ARBA" id="ARBA00048366"/>
    </source>
</evidence>
<evidence type="ECO:0000256" key="1">
    <source>
        <dbReference type="ARBA" id="ARBA00004496"/>
    </source>
</evidence>
<proteinExistence type="inferred from homology"/>
<feature type="domain" description="YrdC-like" evidence="12">
    <location>
        <begin position="1"/>
        <end position="186"/>
    </location>
</feature>
<dbReference type="SUPFAM" id="SSF55821">
    <property type="entry name" value="YrdC/RibB"/>
    <property type="match status" value="1"/>
</dbReference>
<dbReference type="GO" id="GO:0003725">
    <property type="term" value="F:double-stranded RNA binding"/>
    <property type="evidence" value="ECO:0007669"/>
    <property type="project" value="InterPro"/>
</dbReference>
<protein>
    <recommendedName>
        <fullName evidence="10">L-threonylcarbamoyladenylate synthase</fullName>
        <ecNumber evidence="3">2.7.7.87</ecNumber>
    </recommendedName>
    <alternativeName>
        <fullName evidence="10">L-threonylcarbamoyladenylate synthase</fullName>
    </alternativeName>
</protein>
<dbReference type="GO" id="GO:0005524">
    <property type="term" value="F:ATP binding"/>
    <property type="evidence" value="ECO:0007669"/>
    <property type="project" value="UniProtKB-KW"/>
</dbReference>
<evidence type="ECO:0000256" key="9">
    <source>
        <dbReference type="ARBA" id="ARBA00022840"/>
    </source>
</evidence>
<dbReference type="GO" id="GO:0008033">
    <property type="term" value="P:tRNA processing"/>
    <property type="evidence" value="ECO:0007669"/>
    <property type="project" value="UniProtKB-KW"/>
</dbReference>
<evidence type="ECO:0000256" key="3">
    <source>
        <dbReference type="ARBA" id="ARBA00012584"/>
    </source>
</evidence>
<evidence type="ECO:0000313" key="13">
    <source>
        <dbReference type="EMBL" id="OHA27213.1"/>
    </source>
</evidence>
<dbReference type="GO" id="GO:0005737">
    <property type="term" value="C:cytoplasm"/>
    <property type="evidence" value="ECO:0007669"/>
    <property type="project" value="UniProtKB-SubCell"/>
</dbReference>
<comment type="subcellular location">
    <subcellularLocation>
        <location evidence="1">Cytoplasm</location>
    </subcellularLocation>
</comment>
<dbReference type="Pfam" id="PF01300">
    <property type="entry name" value="Sua5_yciO_yrdC"/>
    <property type="match status" value="1"/>
</dbReference>
<dbReference type="InterPro" id="IPR050156">
    <property type="entry name" value="TC-AMP_synthase_SUA5"/>
</dbReference>
<dbReference type="InterPro" id="IPR006070">
    <property type="entry name" value="Sua5-like_dom"/>
</dbReference>